<comment type="subcellular location">
    <subcellularLocation>
        <location evidence="6">Cytoplasm</location>
    </subcellularLocation>
</comment>
<dbReference type="EC" id="6.3.4.19" evidence="6"/>
<gene>
    <name evidence="6" type="primary">tilS</name>
    <name evidence="8" type="ORF">GCM10022211_02020</name>
</gene>
<evidence type="ECO:0000313" key="9">
    <source>
        <dbReference type="Proteomes" id="UP001501310"/>
    </source>
</evidence>
<accession>A0ABP7RF46</accession>
<dbReference type="Pfam" id="PF01171">
    <property type="entry name" value="ATP_bind_3"/>
    <property type="match status" value="1"/>
</dbReference>
<protein>
    <recommendedName>
        <fullName evidence="6">tRNA(Ile)-lysidine synthase</fullName>
        <ecNumber evidence="6">6.3.4.19</ecNumber>
    </recommendedName>
    <alternativeName>
        <fullName evidence="6">tRNA(Ile)-2-lysyl-cytidine synthase</fullName>
    </alternativeName>
    <alternativeName>
        <fullName evidence="6">tRNA(Ile)-lysidine synthetase</fullName>
    </alternativeName>
</protein>
<evidence type="ECO:0000256" key="2">
    <source>
        <dbReference type="ARBA" id="ARBA00022694"/>
    </source>
</evidence>
<evidence type="ECO:0000259" key="7">
    <source>
        <dbReference type="Pfam" id="PF01171"/>
    </source>
</evidence>
<dbReference type="InterPro" id="IPR012094">
    <property type="entry name" value="tRNA_Ile_lys_synt"/>
</dbReference>
<dbReference type="SUPFAM" id="SSF52402">
    <property type="entry name" value="Adenine nucleotide alpha hydrolases-like"/>
    <property type="match status" value="1"/>
</dbReference>
<proteinExistence type="inferred from homology"/>
<feature type="domain" description="tRNA(Ile)-lysidine/2-thiocytidine synthase N-terminal" evidence="7">
    <location>
        <begin position="24"/>
        <end position="198"/>
    </location>
</feature>
<comment type="domain">
    <text evidence="6">The N-terminal region contains the highly conserved SGGXDS motif, predicted to be a P-loop motif involved in ATP binding.</text>
</comment>
<comment type="catalytic activity">
    <reaction evidence="5 6">
        <text>cytidine(34) in tRNA(Ile2) + L-lysine + ATP = lysidine(34) in tRNA(Ile2) + AMP + diphosphate + H(+)</text>
        <dbReference type="Rhea" id="RHEA:43744"/>
        <dbReference type="Rhea" id="RHEA-COMP:10625"/>
        <dbReference type="Rhea" id="RHEA-COMP:10670"/>
        <dbReference type="ChEBI" id="CHEBI:15378"/>
        <dbReference type="ChEBI" id="CHEBI:30616"/>
        <dbReference type="ChEBI" id="CHEBI:32551"/>
        <dbReference type="ChEBI" id="CHEBI:33019"/>
        <dbReference type="ChEBI" id="CHEBI:82748"/>
        <dbReference type="ChEBI" id="CHEBI:83665"/>
        <dbReference type="ChEBI" id="CHEBI:456215"/>
        <dbReference type="EC" id="6.3.4.19"/>
    </reaction>
</comment>
<dbReference type="CDD" id="cd01992">
    <property type="entry name" value="TilS_N"/>
    <property type="match status" value="1"/>
</dbReference>
<keyword evidence="4 6" id="KW-0067">ATP-binding</keyword>
<dbReference type="PANTHER" id="PTHR43033">
    <property type="entry name" value="TRNA(ILE)-LYSIDINE SYNTHASE-RELATED"/>
    <property type="match status" value="1"/>
</dbReference>
<evidence type="ECO:0000256" key="5">
    <source>
        <dbReference type="ARBA" id="ARBA00048539"/>
    </source>
</evidence>
<sequence length="314" mass="33412">MLRLARIDDFLAAIDRLAPGGALGVAVSGGPDSLALLMLAAQARPGRVRAATVDHGLRAGSAAEAVMVASYCADLGVLHDLLPVEVATGASVQAQAREARYAALGSWAREHQLAAVATAHHADDQAETLLMRLARGSGVDGLAGVREQRELVPGVALIRPLLNWRKSELAAICDEAGWHAADDPTNHDARHDRTRVRALLAATPLLDAERLARSASALAEASEALEAMARRERVEAVSQDGDALIYRPSPLREVRRRIAALLIGELMPDARPRGPELDRLLAMLEIGGSATLAGVLVRVEGGRWTFRLAPPRRS</sequence>
<evidence type="ECO:0000256" key="3">
    <source>
        <dbReference type="ARBA" id="ARBA00022741"/>
    </source>
</evidence>
<dbReference type="NCBIfam" id="TIGR02432">
    <property type="entry name" value="lysidine_TilS_N"/>
    <property type="match status" value="1"/>
</dbReference>
<evidence type="ECO:0000256" key="1">
    <source>
        <dbReference type="ARBA" id="ARBA00022598"/>
    </source>
</evidence>
<evidence type="ECO:0000256" key="4">
    <source>
        <dbReference type="ARBA" id="ARBA00022840"/>
    </source>
</evidence>
<dbReference type="Proteomes" id="UP001501310">
    <property type="component" value="Unassembled WGS sequence"/>
</dbReference>
<keyword evidence="3 6" id="KW-0547">Nucleotide-binding</keyword>
<dbReference type="InterPro" id="IPR012795">
    <property type="entry name" value="tRNA_Ile_lys_synt_N"/>
</dbReference>
<dbReference type="HAMAP" id="MF_01161">
    <property type="entry name" value="tRNA_Ile_lys_synt"/>
    <property type="match status" value="1"/>
</dbReference>
<comment type="similarity">
    <text evidence="6">Belongs to the tRNA(Ile)-lysidine synthase family.</text>
</comment>
<dbReference type="InterPro" id="IPR014729">
    <property type="entry name" value="Rossmann-like_a/b/a_fold"/>
</dbReference>
<organism evidence="8 9">
    <name type="scientific">Sphingomonas humi</name>
    <dbReference type="NCBI Taxonomy" id="335630"/>
    <lineage>
        <taxon>Bacteria</taxon>
        <taxon>Pseudomonadati</taxon>
        <taxon>Pseudomonadota</taxon>
        <taxon>Alphaproteobacteria</taxon>
        <taxon>Sphingomonadales</taxon>
        <taxon>Sphingomonadaceae</taxon>
        <taxon>Sphingomonas</taxon>
    </lineage>
</organism>
<comment type="caution">
    <text evidence="8">The sequence shown here is derived from an EMBL/GenBank/DDBJ whole genome shotgun (WGS) entry which is preliminary data.</text>
</comment>
<reference evidence="9" key="1">
    <citation type="journal article" date="2019" name="Int. J. Syst. Evol. Microbiol.">
        <title>The Global Catalogue of Microorganisms (GCM) 10K type strain sequencing project: providing services to taxonomists for standard genome sequencing and annotation.</title>
        <authorList>
            <consortium name="The Broad Institute Genomics Platform"/>
            <consortium name="The Broad Institute Genome Sequencing Center for Infectious Disease"/>
            <person name="Wu L."/>
            <person name="Ma J."/>
        </authorList>
    </citation>
    <scope>NUCLEOTIDE SEQUENCE [LARGE SCALE GENOMIC DNA]</scope>
    <source>
        <strain evidence="9">JCM 16603</strain>
    </source>
</reference>
<keyword evidence="6" id="KW-0963">Cytoplasm</keyword>
<dbReference type="PANTHER" id="PTHR43033:SF1">
    <property type="entry name" value="TRNA(ILE)-LYSIDINE SYNTHASE-RELATED"/>
    <property type="match status" value="1"/>
</dbReference>
<keyword evidence="9" id="KW-1185">Reference proteome</keyword>
<comment type="function">
    <text evidence="6">Ligates lysine onto the cytidine present at position 34 of the AUA codon-specific tRNA(Ile) that contains the anticodon CAU, in an ATP-dependent manner. Cytidine is converted to lysidine, thus changing the amino acid specificity of the tRNA from methionine to isoleucine.</text>
</comment>
<evidence type="ECO:0000313" key="8">
    <source>
        <dbReference type="EMBL" id="GAA3996583.1"/>
    </source>
</evidence>
<dbReference type="Gene3D" id="3.40.50.620">
    <property type="entry name" value="HUPs"/>
    <property type="match status" value="1"/>
</dbReference>
<feature type="binding site" evidence="6">
    <location>
        <begin position="28"/>
        <end position="33"/>
    </location>
    <ligand>
        <name>ATP</name>
        <dbReference type="ChEBI" id="CHEBI:30616"/>
    </ligand>
</feature>
<keyword evidence="1 6" id="KW-0436">Ligase</keyword>
<keyword evidence="2 6" id="KW-0819">tRNA processing</keyword>
<evidence type="ECO:0000256" key="6">
    <source>
        <dbReference type="HAMAP-Rule" id="MF_01161"/>
    </source>
</evidence>
<dbReference type="EMBL" id="BAAAZD010000001">
    <property type="protein sequence ID" value="GAA3996583.1"/>
    <property type="molecule type" value="Genomic_DNA"/>
</dbReference>
<dbReference type="InterPro" id="IPR011063">
    <property type="entry name" value="TilS/TtcA_N"/>
</dbReference>
<name>A0ABP7RF46_9SPHN</name>